<comment type="similarity">
    <text evidence="2">Belongs to the ATPase alpha/beta chains family.</text>
</comment>
<dbReference type="InterPro" id="IPR027417">
    <property type="entry name" value="P-loop_NTPase"/>
</dbReference>
<dbReference type="InterPro" id="IPR000194">
    <property type="entry name" value="ATPase_F1/V1/A1_a/bsu_nucl-bd"/>
</dbReference>
<proteinExistence type="inferred from homology"/>
<dbReference type="InterPro" id="IPR055190">
    <property type="entry name" value="ATP-synt_VA_C"/>
</dbReference>
<dbReference type="PANTHER" id="PTHR15184">
    <property type="entry name" value="ATP SYNTHASE"/>
    <property type="match status" value="1"/>
</dbReference>
<evidence type="ECO:0000256" key="2">
    <source>
        <dbReference type="ARBA" id="ARBA00008936"/>
    </source>
</evidence>
<keyword evidence="9" id="KW-0139">CF(1)</keyword>
<evidence type="ECO:0000256" key="5">
    <source>
        <dbReference type="ARBA" id="ARBA00022840"/>
    </source>
</evidence>
<keyword evidence="4" id="KW-0547">Nucleotide-binding</keyword>
<dbReference type="RefSeq" id="WP_256547220.1">
    <property type="nucleotide sequence ID" value="NZ_CP101809.1"/>
</dbReference>
<evidence type="ECO:0000256" key="9">
    <source>
        <dbReference type="ARBA" id="ARBA00023196"/>
    </source>
</evidence>
<feature type="domain" description="AAA+ ATPase" evidence="11">
    <location>
        <begin position="137"/>
        <end position="329"/>
    </location>
</feature>
<dbReference type="EMBL" id="JAUSWO010000001">
    <property type="protein sequence ID" value="MDQ0514090.1"/>
    <property type="molecule type" value="Genomic_DNA"/>
</dbReference>
<name>A0ABU0LZF8_9BACT</name>
<keyword evidence="3" id="KW-0813">Transport</keyword>
<dbReference type="Pfam" id="PF00006">
    <property type="entry name" value="ATP-synt_ab"/>
    <property type="match status" value="1"/>
</dbReference>
<protein>
    <submittedName>
        <fullName evidence="12">F-type H+-transporting ATPase subunit beta</fullName>
    </submittedName>
</protein>
<keyword evidence="8" id="KW-0472">Membrane</keyword>
<evidence type="ECO:0000256" key="8">
    <source>
        <dbReference type="ARBA" id="ARBA00023136"/>
    </source>
</evidence>
<gene>
    <name evidence="12" type="ORF">J2Z62_000528</name>
</gene>
<dbReference type="InterPro" id="IPR036121">
    <property type="entry name" value="ATPase_F1/V1/A1_a/bsu_N_sf"/>
</dbReference>
<evidence type="ECO:0000313" key="12">
    <source>
        <dbReference type="EMBL" id="MDQ0514090.1"/>
    </source>
</evidence>
<keyword evidence="6" id="KW-1278">Translocase</keyword>
<dbReference type="Gene3D" id="2.40.10.170">
    <property type="match status" value="1"/>
</dbReference>
<dbReference type="NCBIfam" id="NF045934">
    <property type="entry name" value="MSC_0618_beta"/>
    <property type="match status" value="1"/>
</dbReference>
<dbReference type="SUPFAM" id="SSF47917">
    <property type="entry name" value="C-terminal domain of alpha and beta subunits of F1 ATP synthase"/>
    <property type="match status" value="1"/>
</dbReference>
<dbReference type="InterPro" id="IPR050053">
    <property type="entry name" value="ATPase_alpha/beta_chains"/>
</dbReference>
<dbReference type="InterPro" id="IPR003593">
    <property type="entry name" value="AAA+_ATPase"/>
</dbReference>
<dbReference type="SMART" id="SM00382">
    <property type="entry name" value="AAA"/>
    <property type="match status" value="1"/>
</dbReference>
<keyword evidence="7" id="KW-0406">Ion transport</keyword>
<dbReference type="SUPFAM" id="SSF52540">
    <property type="entry name" value="P-loop containing nucleoside triphosphate hydrolases"/>
    <property type="match status" value="1"/>
</dbReference>
<evidence type="ECO:0000256" key="6">
    <source>
        <dbReference type="ARBA" id="ARBA00022967"/>
    </source>
</evidence>
<evidence type="ECO:0000256" key="3">
    <source>
        <dbReference type="ARBA" id="ARBA00022448"/>
    </source>
</evidence>
<dbReference type="PANTHER" id="PTHR15184:SF71">
    <property type="entry name" value="ATP SYNTHASE SUBUNIT BETA, MITOCHONDRIAL"/>
    <property type="match status" value="1"/>
</dbReference>
<evidence type="ECO:0000256" key="1">
    <source>
        <dbReference type="ARBA" id="ARBA00004370"/>
    </source>
</evidence>
<comment type="caution">
    <text evidence="12">The sequence shown here is derived from an EMBL/GenBank/DDBJ whole genome shotgun (WGS) entry which is preliminary data.</text>
</comment>
<dbReference type="Pfam" id="PF22919">
    <property type="entry name" value="ATP-synt_VA_C"/>
    <property type="match status" value="1"/>
</dbReference>
<evidence type="ECO:0000256" key="10">
    <source>
        <dbReference type="ARBA" id="ARBA00023310"/>
    </source>
</evidence>
<keyword evidence="13" id="KW-1185">Reference proteome</keyword>
<evidence type="ECO:0000256" key="4">
    <source>
        <dbReference type="ARBA" id="ARBA00022741"/>
    </source>
</evidence>
<organism evidence="12 13">
    <name type="scientific">Mycoplasmoides fastidiosum</name>
    <dbReference type="NCBI Taxonomy" id="92758"/>
    <lineage>
        <taxon>Bacteria</taxon>
        <taxon>Bacillati</taxon>
        <taxon>Mycoplasmatota</taxon>
        <taxon>Mycoplasmoidales</taxon>
        <taxon>Mycoplasmoidaceae</taxon>
        <taxon>Mycoplasmoides</taxon>
    </lineage>
</organism>
<keyword evidence="5" id="KW-0067">ATP-binding</keyword>
<dbReference type="Gene3D" id="3.40.50.300">
    <property type="entry name" value="P-loop containing nucleotide triphosphate hydrolases"/>
    <property type="match status" value="1"/>
</dbReference>
<keyword evidence="10" id="KW-0066">ATP synthesis</keyword>
<dbReference type="InterPro" id="IPR024034">
    <property type="entry name" value="ATPase_F1/V1_b/a_C"/>
</dbReference>
<evidence type="ECO:0000256" key="7">
    <source>
        <dbReference type="ARBA" id="ARBA00023065"/>
    </source>
</evidence>
<dbReference type="SUPFAM" id="SSF50615">
    <property type="entry name" value="N-terminal domain of alpha and beta subunits of F1 ATP synthase"/>
    <property type="match status" value="1"/>
</dbReference>
<sequence>MGKIIVAQPGVYDVQFNQGQLPKIGNVLVCETKKCVLVVEAIISETVAKCILLKGSDSFLRINQSLVDTKKPLMVPVGTETLGGVFNILGQPLNKIEAAYRKIPINSTNKPKKDFYVKNEIIETGIKAVDFFTPVLRGGKLGIFGGAGVGKTILIKELINNISRKINKNVHNIFVGVGERTREAKELYDELQKTNFLNLMSLYVAEMNETSASRMKILQAGITAAEYARDANKNEVLIFIDNIYRYLQAGRELSSSLGKKPSELGYQATINSEIASAQERLDTNSNGSITSFQAVFLPMDDLNDPASVAILNHLDSLLVLSREIAGKGLFPAVDPLRTSSWITNPTIIGDLHYNLLLEVKAILNKQKELEEIITILGIEELDLESRKKVKIAAQLTSYFTQNLHTTVQFTNQQGVFVPLERNLETIKRIIQGDYLSLEEHEFLYINDYEDLDRILANQVQPDEPEVIEKPTNQKVSLFGFGRRKKAANSTR</sequence>
<accession>A0ABU0LZF8</accession>
<comment type="subcellular location">
    <subcellularLocation>
        <location evidence="1">Membrane</location>
    </subcellularLocation>
</comment>
<dbReference type="Proteomes" id="UP001240643">
    <property type="component" value="Unassembled WGS sequence"/>
</dbReference>
<reference evidence="12" key="1">
    <citation type="submission" date="2023-07" db="EMBL/GenBank/DDBJ databases">
        <title>Genomic Encyclopedia of Type Strains, Phase IV (KMG-IV): sequencing the most valuable type-strain genomes for metagenomic binning, comparative biology and taxonomic classification.</title>
        <authorList>
            <person name="Goeker M."/>
        </authorList>
    </citation>
    <scope>NUCLEOTIDE SEQUENCE [LARGE SCALE GENOMIC DNA]</scope>
    <source>
        <strain evidence="12">DSM 21204</strain>
    </source>
</reference>
<evidence type="ECO:0000313" key="13">
    <source>
        <dbReference type="Proteomes" id="UP001240643"/>
    </source>
</evidence>
<evidence type="ECO:0000259" key="11">
    <source>
        <dbReference type="SMART" id="SM00382"/>
    </source>
</evidence>
<dbReference type="Gene3D" id="1.10.1140.10">
    <property type="entry name" value="Bovine Mitochondrial F1-atpase, Atp Synthase Beta Chain, Chain D, domain 3"/>
    <property type="match status" value="1"/>
</dbReference>